<dbReference type="Proteomes" id="UP001057402">
    <property type="component" value="Chromosome 3"/>
</dbReference>
<comment type="caution">
    <text evidence="1">The sequence shown here is derived from an EMBL/GenBank/DDBJ whole genome shotgun (WGS) entry which is preliminary data.</text>
</comment>
<dbReference type="EMBL" id="CM042882">
    <property type="protein sequence ID" value="KAI4383424.1"/>
    <property type="molecule type" value="Genomic_DNA"/>
</dbReference>
<proteinExistence type="predicted"/>
<evidence type="ECO:0000313" key="2">
    <source>
        <dbReference type="Proteomes" id="UP001057402"/>
    </source>
</evidence>
<name>A0ACB9RX69_9MYRT</name>
<sequence>MGSAGSKARVTSSAAATSSSNRGNFHVFLSFRGPDVHSTFLAHLHHALEREGVRTYVDREDLRAGDEIMPALRRAISDSRIAIVIFSVNFASSCWCLDELVEIVDHGKRGKLLVKPVFYRVEPREVRTPRFSFAKALDAHELKLGKDSGMLRRWREALYEAGNLSGWHLDVDGYVPHLLLLWIVRDGR</sequence>
<evidence type="ECO:0000313" key="1">
    <source>
        <dbReference type="EMBL" id="KAI4383424.1"/>
    </source>
</evidence>
<reference evidence="2" key="1">
    <citation type="journal article" date="2023" name="Front. Plant Sci.">
        <title>Chromosomal-level genome assembly of Melastoma candidum provides insights into trichome evolution.</title>
        <authorList>
            <person name="Zhong Y."/>
            <person name="Wu W."/>
            <person name="Sun C."/>
            <person name="Zou P."/>
            <person name="Liu Y."/>
            <person name="Dai S."/>
            <person name="Zhou R."/>
        </authorList>
    </citation>
    <scope>NUCLEOTIDE SEQUENCE [LARGE SCALE GENOMIC DNA]</scope>
</reference>
<protein>
    <submittedName>
        <fullName evidence="1">Uncharacterized protein</fullName>
    </submittedName>
</protein>
<organism evidence="1 2">
    <name type="scientific">Melastoma candidum</name>
    <dbReference type="NCBI Taxonomy" id="119954"/>
    <lineage>
        <taxon>Eukaryota</taxon>
        <taxon>Viridiplantae</taxon>
        <taxon>Streptophyta</taxon>
        <taxon>Embryophyta</taxon>
        <taxon>Tracheophyta</taxon>
        <taxon>Spermatophyta</taxon>
        <taxon>Magnoliopsida</taxon>
        <taxon>eudicotyledons</taxon>
        <taxon>Gunneridae</taxon>
        <taxon>Pentapetalae</taxon>
        <taxon>rosids</taxon>
        <taxon>malvids</taxon>
        <taxon>Myrtales</taxon>
        <taxon>Melastomataceae</taxon>
        <taxon>Melastomatoideae</taxon>
        <taxon>Melastomateae</taxon>
        <taxon>Melastoma</taxon>
    </lineage>
</organism>
<accession>A0ACB9RX69</accession>
<gene>
    <name evidence="1" type="ORF">MLD38_009262</name>
</gene>
<keyword evidence="2" id="KW-1185">Reference proteome</keyword>